<feature type="transmembrane region" description="Helical" evidence="5">
    <location>
        <begin position="6"/>
        <end position="28"/>
    </location>
</feature>
<proteinExistence type="predicted"/>
<name>A0A382ZVJ5_9ZZZZ</name>
<dbReference type="PANTHER" id="PTHR43496:SF1">
    <property type="entry name" value="POLYGALACTURONAN_RHAMNOGALACTURONAN TRANSPORT SYSTEM PERMEASE PROTEIN YTEP"/>
    <property type="match status" value="1"/>
</dbReference>
<keyword evidence="4 5" id="KW-0472">Membrane</keyword>
<evidence type="ECO:0000313" key="7">
    <source>
        <dbReference type="EMBL" id="SVD99676.1"/>
    </source>
</evidence>
<dbReference type="Pfam" id="PF00528">
    <property type="entry name" value="BPD_transp_1"/>
    <property type="match status" value="1"/>
</dbReference>
<organism evidence="7">
    <name type="scientific">marine metagenome</name>
    <dbReference type="NCBI Taxonomy" id="408172"/>
    <lineage>
        <taxon>unclassified sequences</taxon>
        <taxon>metagenomes</taxon>
        <taxon>ecological metagenomes</taxon>
    </lineage>
</organism>
<feature type="transmembrane region" description="Helical" evidence="5">
    <location>
        <begin position="128"/>
        <end position="151"/>
    </location>
</feature>
<evidence type="ECO:0000256" key="5">
    <source>
        <dbReference type="SAM" id="Phobius"/>
    </source>
</evidence>
<feature type="transmembrane region" description="Helical" evidence="5">
    <location>
        <begin position="66"/>
        <end position="85"/>
    </location>
</feature>
<dbReference type="InterPro" id="IPR000515">
    <property type="entry name" value="MetI-like"/>
</dbReference>
<feature type="non-terminal residue" evidence="7">
    <location>
        <position position="1"/>
    </location>
</feature>
<dbReference type="GO" id="GO:0055085">
    <property type="term" value="P:transmembrane transport"/>
    <property type="evidence" value="ECO:0007669"/>
    <property type="project" value="InterPro"/>
</dbReference>
<evidence type="ECO:0000256" key="2">
    <source>
        <dbReference type="ARBA" id="ARBA00022692"/>
    </source>
</evidence>
<gene>
    <name evidence="7" type="ORF">METZ01_LOCUS452530</name>
</gene>
<evidence type="ECO:0000259" key="6">
    <source>
        <dbReference type="PROSITE" id="PS50928"/>
    </source>
</evidence>
<evidence type="ECO:0000256" key="1">
    <source>
        <dbReference type="ARBA" id="ARBA00004141"/>
    </source>
</evidence>
<feature type="transmembrane region" description="Helical" evidence="5">
    <location>
        <begin position="40"/>
        <end position="60"/>
    </location>
</feature>
<keyword evidence="3 5" id="KW-1133">Transmembrane helix</keyword>
<dbReference type="AlphaFoldDB" id="A0A382ZVJ5"/>
<protein>
    <recommendedName>
        <fullName evidence="6">ABC transmembrane type-1 domain-containing protein</fullName>
    </recommendedName>
</protein>
<sequence>SFSVTFFVAIFSAPPTAAIGILTAYLLTRHKFMGKNAFEFGTMLSFAIPGTIIGVSYVFAFNTPPIEITGTGIILVISFVFRNMPVGVRAGIASMNQLDPHLDEASSTLNASSFQTFKNIILPLLKPAIIASLVFSFVRAMTAISAVIFLVSANYDLATSYILGRLENNDYGLAIVYASALIVIMLITIVIMQLLVGKRNLGRRDVNENQLQGNLGG</sequence>
<dbReference type="SUPFAM" id="SSF161098">
    <property type="entry name" value="MetI-like"/>
    <property type="match status" value="1"/>
</dbReference>
<dbReference type="Gene3D" id="1.10.3720.10">
    <property type="entry name" value="MetI-like"/>
    <property type="match status" value="1"/>
</dbReference>
<accession>A0A382ZVJ5</accession>
<feature type="transmembrane region" description="Helical" evidence="5">
    <location>
        <begin position="171"/>
        <end position="196"/>
    </location>
</feature>
<feature type="domain" description="ABC transmembrane type-1" evidence="6">
    <location>
        <begin position="2"/>
        <end position="196"/>
    </location>
</feature>
<dbReference type="CDD" id="cd06261">
    <property type="entry name" value="TM_PBP2"/>
    <property type="match status" value="1"/>
</dbReference>
<evidence type="ECO:0000256" key="4">
    <source>
        <dbReference type="ARBA" id="ARBA00023136"/>
    </source>
</evidence>
<dbReference type="GO" id="GO:0016020">
    <property type="term" value="C:membrane"/>
    <property type="evidence" value="ECO:0007669"/>
    <property type="project" value="UniProtKB-SubCell"/>
</dbReference>
<dbReference type="InterPro" id="IPR035906">
    <property type="entry name" value="MetI-like_sf"/>
</dbReference>
<keyword evidence="2 5" id="KW-0812">Transmembrane</keyword>
<comment type="subcellular location">
    <subcellularLocation>
        <location evidence="1">Membrane</location>
        <topology evidence="1">Multi-pass membrane protein</topology>
    </subcellularLocation>
</comment>
<reference evidence="7" key="1">
    <citation type="submission" date="2018-05" db="EMBL/GenBank/DDBJ databases">
        <authorList>
            <person name="Lanie J.A."/>
            <person name="Ng W.-L."/>
            <person name="Kazmierczak K.M."/>
            <person name="Andrzejewski T.M."/>
            <person name="Davidsen T.M."/>
            <person name="Wayne K.J."/>
            <person name="Tettelin H."/>
            <person name="Glass J.I."/>
            <person name="Rusch D."/>
            <person name="Podicherti R."/>
            <person name="Tsui H.-C.T."/>
            <person name="Winkler M.E."/>
        </authorList>
    </citation>
    <scope>NUCLEOTIDE SEQUENCE</scope>
</reference>
<dbReference type="EMBL" id="UINC01187125">
    <property type="protein sequence ID" value="SVD99676.1"/>
    <property type="molecule type" value="Genomic_DNA"/>
</dbReference>
<dbReference type="PROSITE" id="PS50928">
    <property type="entry name" value="ABC_TM1"/>
    <property type="match status" value="1"/>
</dbReference>
<evidence type="ECO:0000256" key="3">
    <source>
        <dbReference type="ARBA" id="ARBA00022989"/>
    </source>
</evidence>
<dbReference type="PANTHER" id="PTHR43496">
    <property type="entry name" value="PROTEIN LPLB"/>
    <property type="match status" value="1"/>
</dbReference>